<sequence>MAAGTGDPRRTITIGPFRPMPTLTIAQATDAPLAPTEEYPSGKAPLSTVQAVSAPGVPLAKGTFSSHEQNGHTTFECRELRKSLHELANKWQIDRFLKWGPRFLRKDHKPIRPEPRDKECSTEIVATVIGRGSPGLHGRLSCGGSADPYSGTRKSHHSPHHGVWRGTRPMLRVLT</sequence>
<reference evidence="2" key="1">
    <citation type="submission" date="2022-04" db="EMBL/GenBank/DDBJ databases">
        <title>Carnegiea gigantea Genome sequencing and assembly v2.</title>
        <authorList>
            <person name="Copetti D."/>
            <person name="Sanderson M.J."/>
            <person name="Burquez A."/>
            <person name="Wojciechowski M.F."/>
        </authorList>
    </citation>
    <scope>NUCLEOTIDE SEQUENCE</scope>
    <source>
        <strain evidence="2">SGP5-SGP5p</strain>
        <tissue evidence="2">Aerial part</tissue>
    </source>
</reference>
<accession>A0A9Q1GW48</accession>
<feature type="region of interest" description="Disordered" evidence="1">
    <location>
        <begin position="148"/>
        <end position="175"/>
    </location>
</feature>
<protein>
    <submittedName>
        <fullName evidence="2">Uncharacterized protein</fullName>
    </submittedName>
</protein>
<dbReference type="EMBL" id="JAKOGI010001113">
    <property type="protein sequence ID" value="KAJ8427675.1"/>
    <property type="molecule type" value="Genomic_DNA"/>
</dbReference>
<comment type="caution">
    <text evidence="2">The sequence shown here is derived from an EMBL/GenBank/DDBJ whole genome shotgun (WGS) entry which is preliminary data.</text>
</comment>
<dbReference type="Proteomes" id="UP001153076">
    <property type="component" value="Unassembled WGS sequence"/>
</dbReference>
<evidence type="ECO:0000256" key="1">
    <source>
        <dbReference type="SAM" id="MobiDB-lite"/>
    </source>
</evidence>
<evidence type="ECO:0000313" key="2">
    <source>
        <dbReference type="EMBL" id="KAJ8427675.1"/>
    </source>
</evidence>
<dbReference type="AlphaFoldDB" id="A0A9Q1GW48"/>
<evidence type="ECO:0000313" key="3">
    <source>
        <dbReference type="Proteomes" id="UP001153076"/>
    </source>
</evidence>
<keyword evidence="3" id="KW-1185">Reference proteome</keyword>
<gene>
    <name evidence="2" type="ORF">Cgig2_016768</name>
</gene>
<name>A0A9Q1GW48_9CARY</name>
<feature type="compositionally biased region" description="Basic residues" evidence="1">
    <location>
        <begin position="153"/>
        <end position="163"/>
    </location>
</feature>
<organism evidence="2 3">
    <name type="scientific">Carnegiea gigantea</name>
    <dbReference type="NCBI Taxonomy" id="171969"/>
    <lineage>
        <taxon>Eukaryota</taxon>
        <taxon>Viridiplantae</taxon>
        <taxon>Streptophyta</taxon>
        <taxon>Embryophyta</taxon>
        <taxon>Tracheophyta</taxon>
        <taxon>Spermatophyta</taxon>
        <taxon>Magnoliopsida</taxon>
        <taxon>eudicotyledons</taxon>
        <taxon>Gunneridae</taxon>
        <taxon>Pentapetalae</taxon>
        <taxon>Caryophyllales</taxon>
        <taxon>Cactineae</taxon>
        <taxon>Cactaceae</taxon>
        <taxon>Cactoideae</taxon>
        <taxon>Echinocereeae</taxon>
        <taxon>Carnegiea</taxon>
    </lineage>
</organism>
<proteinExistence type="predicted"/>
<dbReference type="OrthoDB" id="759447at2759"/>